<organism evidence="3 4">
    <name type="scientific">Litoribrevibacter euphylliae</name>
    <dbReference type="NCBI Taxonomy" id="1834034"/>
    <lineage>
        <taxon>Bacteria</taxon>
        <taxon>Pseudomonadati</taxon>
        <taxon>Pseudomonadota</taxon>
        <taxon>Gammaproteobacteria</taxon>
        <taxon>Oceanospirillales</taxon>
        <taxon>Oceanospirillaceae</taxon>
        <taxon>Litoribrevibacter</taxon>
    </lineage>
</organism>
<keyword evidence="4" id="KW-1185">Reference proteome</keyword>
<sequence length="157" mass="17897">MENKFRYKAWANQELLELVAQINKDTYPEQLTTAVRLLNHTLVVDKIFIAHLQGLAHPFSATNTPETPTLSQLKQRIEETDAWLINYARELSPASLKEDVDFTFTDGVSGQMSRAEILDHLIIHGAYHRGNVGMLLTDCGLNRPADIFTRFLHLQDH</sequence>
<evidence type="ECO:0000313" key="3">
    <source>
        <dbReference type="EMBL" id="MFC3152287.1"/>
    </source>
</evidence>
<accession>A0ABV7HKU5</accession>
<comment type="caution">
    <text evidence="3">The sequence shown here is derived from an EMBL/GenBank/DDBJ whole genome shotgun (WGS) entry which is preliminary data.</text>
</comment>
<dbReference type="RefSeq" id="WP_386722214.1">
    <property type="nucleotide sequence ID" value="NZ_JBHRSZ010000006.1"/>
</dbReference>
<dbReference type="PANTHER" id="PTHR37302:SF1">
    <property type="entry name" value="PROTEIN DINB"/>
    <property type="match status" value="1"/>
</dbReference>
<evidence type="ECO:0000256" key="2">
    <source>
        <dbReference type="ARBA" id="ARBA00022723"/>
    </source>
</evidence>
<dbReference type="PANTHER" id="PTHR37302">
    <property type="entry name" value="SLR1116 PROTEIN"/>
    <property type="match status" value="1"/>
</dbReference>
<dbReference type="Gene3D" id="1.20.120.450">
    <property type="entry name" value="dinb family like domain"/>
    <property type="match status" value="1"/>
</dbReference>
<dbReference type="Proteomes" id="UP001595476">
    <property type="component" value="Unassembled WGS sequence"/>
</dbReference>
<keyword evidence="2" id="KW-0479">Metal-binding</keyword>
<evidence type="ECO:0000313" key="4">
    <source>
        <dbReference type="Proteomes" id="UP001595476"/>
    </source>
</evidence>
<dbReference type="SUPFAM" id="SSF109854">
    <property type="entry name" value="DinB/YfiT-like putative metalloenzymes"/>
    <property type="match status" value="1"/>
</dbReference>
<dbReference type="InterPro" id="IPR034660">
    <property type="entry name" value="DinB/YfiT-like"/>
</dbReference>
<name>A0ABV7HKU5_9GAMM</name>
<dbReference type="InterPro" id="IPR007837">
    <property type="entry name" value="DinB"/>
</dbReference>
<comment type="similarity">
    <text evidence="1">Belongs to the DinB family.</text>
</comment>
<dbReference type="EMBL" id="JBHRSZ010000006">
    <property type="protein sequence ID" value="MFC3152287.1"/>
    <property type="molecule type" value="Genomic_DNA"/>
</dbReference>
<protein>
    <submittedName>
        <fullName evidence="3">DinB family protein</fullName>
    </submittedName>
</protein>
<proteinExistence type="inferred from homology"/>
<reference evidence="4" key="1">
    <citation type="journal article" date="2019" name="Int. J. Syst. Evol. Microbiol.">
        <title>The Global Catalogue of Microorganisms (GCM) 10K type strain sequencing project: providing services to taxonomists for standard genome sequencing and annotation.</title>
        <authorList>
            <consortium name="The Broad Institute Genomics Platform"/>
            <consortium name="The Broad Institute Genome Sequencing Center for Infectious Disease"/>
            <person name="Wu L."/>
            <person name="Ma J."/>
        </authorList>
    </citation>
    <scope>NUCLEOTIDE SEQUENCE [LARGE SCALE GENOMIC DNA]</scope>
    <source>
        <strain evidence="4">KCTC 52438</strain>
    </source>
</reference>
<evidence type="ECO:0000256" key="1">
    <source>
        <dbReference type="ARBA" id="ARBA00008635"/>
    </source>
</evidence>
<gene>
    <name evidence="3" type="ORF">ACFOEK_14725</name>
</gene>
<dbReference type="Pfam" id="PF05163">
    <property type="entry name" value="DinB"/>
    <property type="match status" value="1"/>
</dbReference>